<dbReference type="GO" id="GO:0005737">
    <property type="term" value="C:cytoplasm"/>
    <property type="evidence" value="ECO:0007669"/>
    <property type="project" value="UniProtKB-SubCell"/>
</dbReference>
<evidence type="ECO:0000256" key="1">
    <source>
        <dbReference type="ARBA" id="ARBA00000707"/>
    </source>
</evidence>
<dbReference type="STRING" id="7719.ENSCINP00000034086"/>
<comment type="function">
    <text evidence="9">Hydrolase that can remove conjugated ubiquitin from proteins and may therefore play an important regulatory role at the level of protein turnover by preventing degradation.</text>
</comment>
<dbReference type="Pfam" id="PF24560">
    <property type="entry name" value="zf-C2H2_OTU1_C"/>
    <property type="match status" value="1"/>
</dbReference>
<dbReference type="GeneTree" id="ENSGT00390000009989"/>
<dbReference type="Ensembl" id="ENSCINT00000030298.1">
    <property type="protein sequence ID" value="ENSCINP00000034086.1"/>
    <property type="gene ID" value="ENSCING00000022937.1"/>
</dbReference>
<sequence length="296" mass="32659">ALQLRCKTDTGTHRLNAKLFGTSTLGDLQLAIKEAIGVDSNCLKIMIGYPPKPLNLSDSSVSLNELKIRSGDTFTIVNKEKKNKTVEATVVEPRMLRKEVPADNSCLFYSVFYALQGRLTKNDYPEAKRLRADIANVVRSNPEEYTEAVLGKTADEYSVWIQCDSSWGGGIELSILSKIYQVEIAAVDIQTLRVDNYGQNAGYLTRIFLLYDGIHYDPMYLDSGNPSLPTQTIFTTSDDVALSNAIKVAEGCHKARLYTDTANFNLRCLTCNTLLSGQTGAQKHAKETGHGNFGEV</sequence>
<dbReference type="Pfam" id="PF02338">
    <property type="entry name" value="OTU"/>
    <property type="match status" value="1"/>
</dbReference>
<keyword evidence="3" id="KW-0479">Metal-binding</keyword>
<dbReference type="FunCoup" id="H2XWQ2">
    <property type="interactions" value="101"/>
</dbReference>
<evidence type="ECO:0000256" key="3">
    <source>
        <dbReference type="ARBA" id="ARBA00022723"/>
    </source>
</evidence>
<gene>
    <name evidence="11" type="primary">LOC100178793</name>
</gene>
<name>H2XWQ2_CIOIN</name>
<keyword evidence="6 9" id="KW-0378">Hydrolase</keyword>
<evidence type="ECO:0000256" key="5">
    <source>
        <dbReference type="ARBA" id="ARBA00022786"/>
    </source>
</evidence>
<dbReference type="SUPFAM" id="SSF54236">
    <property type="entry name" value="Ubiquitin-like"/>
    <property type="match status" value="1"/>
</dbReference>
<dbReference type="EC" id="3.4.19.12" evidence="9"/>
<dbReference type="GO" id="GO:0004843">
    <property type="term" value="F:cysteine-type deubiquitinase activity"/>
    <property type="evidence" value="ECO:0000318"/>
    <property type="project" value="GO_Central"/>
</dbReference>
<evidence type="ECO:0000256" key="9">
    <source>
        <dbReference type="RuleBase" id="RU367104"/>
    </source>
</evidence>
<protein>
    <recommendedName>
        <fullName evidence="9">Ubiquitin thioesterase OTU</fullName>
        <ecNumber evidence="9">3.4.19.12</ecNumber>
    </recommendedName>
</protein>
<dbReference type="InterPro" id="IPR057766">
    <property type="entry name" value="Znf-C2H2_OTU1-like_C"/>
</dbReference>
<evidence type="ECO:0000313" key="12">
    <source>
        <dbReference type="Proteomes" id="UP000008144"/>
    </source>
</evidence>
<dbReference type="HOGENOM" id="CLU_049327_1_1_1"/>
<evidence type="ECO:0000256" key="6">
    <source>
        <dbReference type="ARBA" id="ARBA00022801"/>
    </source>
</evidence>
<proteinExistence type="predicted"/>
<dbReference type="MEROPS" id="C85.007"/>
<dbReference type="PANTHER" id="PTHR13312:SF0">
    <property type="entry name" value="UBIQUITIN THIOESTERASE OTU1"/>
    <property type="match status" value="1"/>
</dbReference>
<dbReference type="InterPro" id="IPR048857">
    <property type="entry name" value="OTU1_Ubl"/>
</dbReference>
<dbReference type="InterPro" id="IPR038765">
    <property type="entry name" value="Papain-like_cys_pep_sf"/>
</dbReference>
<keyword evidence="5 9" id="KW-0833">Ubl conjugation pathway</keyword>
<reference evidence="11" key="2">
    <citation type="submission" date="2025-08" db="UniProtKB">
        <authorList>
            <consortium name="Ensembl"/>
        </authorList>
    </citation>
    <scope>IDENTIFICATION</scope>
</reference>
<dbReference type="PANTHER" id="PTHR13312">
    <property type="entry name" value="HIV-INDUCED PROTEIN-7-LIKE PROTEASE"/>
    <property type="match status" value="1"/>
</dbReference>
<dbReference type="InParanoid" id="H2XWQ2"/>
<comment type="catalytic activity">
    <reaction evidence="1 9">
        <text>Thiol-dependent hydrolysis of ester, thioester, amide, peptide and isopeptide bonds formed by the C-terminal Gly of ubiquitin (a 76-residue protein attached to proteins as an intracellular targeting signal).</text>
        <dbReference type="EC" id="3.4.19.12"/>
    </reaction>
</comment>
<evidence type="ECO:0000256" key="8">
    <source>
        <dbReference type="ARBA" id="ARBA00022833"/>
    </source>
</evidence>
<dbReference type="Proteomes" id="UP000008144">
    <property type="component" value="Unassembled WGS sequence"/>
</dbReference>
<dbReference type="InterPro" id="IPR003323">
    <property type="entry name" value="OTU_dom"/>
</dbReference>
<accession>H2XWQ2</accession>
<dbReference type="CDD" id="cd17059">
    <property type="entry name" value="Ubl_OTU1"/>
    <property type="match status" value="1"/>
</dbReference>
<dbReference type="Pfam" id="PF21403">
    <property type="entry name" value="OTU1_UBXL"/>
    <property type="match status" value="1"/>
</dbReference>
<evidence type="ECO:0000313" key="11">
    <source>
        <dbReference type="Ensembl" id="ENSCINP00000034086.1"/>
    </source>
</evidence>
<evidence type="ECO:0000256" key="2">
    <source>
        <dbReference type="ARBA" id="ARBA00022670"/>
    </source>
</evidence>
<comment type="subcellular location">
    <subcellularLocation>
        <location evidence="9">Cytoplasm</location>
    </subcellularLocation>
</comment>
<keyword evidence="9" id="KW-0963">Cytoplasm</keyword>
<keyword evidence="2" id="KW-0645">Protease</keyword>
<dbReference type="Gene3D" id="3.90.70.80">
    <property type="match status" value="1"/>
</dbReference>
<feature type="domain" description="OTU" evidence="10">
    <location>
        <begin position="95"/>
        <end position="222"/>
    </location>
</feature>
<dbReference type="GO" id="GO:0030968">
    <property type="term" value="P:endoplasmic reticulum unfolded protein response"/>
    <property type="evidence" value="ECO:0000318"/>
    <property type="project" value="GO_Central"/>
</dbReference>
<reference evidence="12" key="1">
    <citation type="journal article" date="2002" name="Science">
        <title>The draft genome of Ciona intestinalis: insights into chordate and vertebrate origins.</title>
        <authorList>
            <person name="Dehal P."/>
            <person name="Satou Y."/>
            <person name="Campbell R.K."/>
            <person name="Chapman J."/>
            <person name="Degnan B."/>
            <person name="De Tomaso A."/>
            <person name="Davidson B."/>
            <person name="Di Gregorio A."/>
            <person name="Gelpke M."/>
            <person name="Goodstein D.M."/>
            <person name="Harafuji N."/>
            <person name="Hastings K.E."/>
            <person name="Ho I."/>
            <person name="Hotta K."/>
            <person name="Huang W."/>
            <person name="Kawashima T."/>
            <person name="Lemaire P."/>
            <person name="Martinez D."/>
            <person name="Meinertzhagen I.A."/>
            <person name="Necula S."/>
            <person name="Nonaka M."/>
            <person name="Putnam N."/>
            <person name="Rash S."/>
            <person name="Saiga H."/>
            <person name="Satake M."/>
            <person name="Terry A."/>
            <person name="Yamada L."/>
            <person name="Wang H.G."/>
            <person name="Awazu S."/>
            <person name="Azumi K."/>
            <person name="Boore J."/>
            <person name="Branno M."/>
            <person name="Chin-Bow S."/>
            <person name="DeSantis R."/>
            <person name="Doyle S."/>
            <person name="Francino P."/>
            <person name="Keys D.N."/>
            <person name="Haga S."/>
            <person name="Hayashi H."/>
            <person name="Hino K."/>
            <person name="Imai K.S."/>
            <person name="Inaba K."/>
            <person name="Kano S."/>
            <person name="Kobayashi K."/>
            <person name="Kobayashi M."/>
            <person name="Lee B.I."/>
            <person name="Makabe K.W."/>
            <person name="Manohar C."/>
            <person name="Matassi G."/>
            <person name="Medina M."/>
            <person name="Mochizuki Y."/>
            <person name="Mount S."/>
            <person name="Morishita T."/>
            <person name="Miura S."/>
            <person name="Nakayama A."/>
            <person name="Nishizaka S."/>
            <person name="Nomoto H."/>
            <person name="Ohta F."/>
            <person name="Oishi K."/>
            <person name="Rigoutsos I."/>
            <person name="Sano M."/>
            <person name="Sasaki A."/>
            <person name="Sasakura Y."/>
            <person name="Shoguchi E."/>
            <person name="Shin-i T."/>
            <person name="Spagnuolo A."/>
            <person name="Stainier D."/>
            <person name="Suzuki M.M."/>
            <person name="Tassy O."/>
            <person name="Takatori N."/>
            <person name="Tokuoka M."/>
            <person name="Yagi K."/>
            <person name="Yoshizaki F."/>
            <person name="Wada S."/>
            <person name="Zhang C."/>
            <person name="Hyatt P.D."/>
            <person name="Larimer F."/>
            <person name="Detter C."/>
            <person name="Doggett N."/>
            <person name="Glavina T."/>
            <person name="Hawkins T."/>
            <person name="Richardson P."/>
            <person name="Lucas S."/>
            <person name="Kohara Y."/>
            <person name="Levine M."/>
            <person name="Satoh N."/>
            <person name="Rokhsar D.S."/>
        </authorList>
    </citation>
    <scope>NUCLEOTIDE SEQUENCE [LARGE SCALE GENOMIC DNA]</scope>
</reference>
<dbReference type="AlphaFoldDB" id="H2XWQ2"/>
<dbReference type="PROSITE" id="PS50802">
    <property type="entry name" value="OTU"/>
    <property type="match status" value="1"/>
</dbReference>
<dbReference type="GO" id="GO:0036503">
    <property type="term" value="P:ERAD pathway"/>
    <property type="evidence" value="ECO:0000318"/>
    <property type="project" value="GO_Central"/>
</dbReference>
<keyword evidence="4" id="KW-0863">Zinc-finger</keyword>
<dbReference type="FunFam" id="3.10.20.90:FF:000096">
    <property type="entry name" value="Ubiquitin thioesterase OTU1"/>
    <property type="match status" value="1"/>
</dbReference>
<evidence type="ECO:0000256" key="7">
    <source>
        <dbReference type="ARBA" id="ARBA00022807"/>
    </source>
</evidence>
<dbReference type="SUPFAM" id="SSF54001">
    <property type="entry name" value="Cysteine proteinases"/>
    <property type="match status" value="1"/>
</dbReference>
<keyword evidence="7 9" id="KW-0788">Thiol protease</keyword>
<reference evidence="11" key="3">
    <citation type="submission" date="2025-09" db="UniProtKB">
        <authorList>
            <consortium name="Ensembl"/>
        </authorList>
    </citation>
    <scope>IDENTIFICATION</scope>
</reference>
<organism evidence="11 12">
    <name type="scientific">Ciona intestinalis</name>
    <name type="common">Transparent sea squirt</name>
    <name type="synonym">Ascidia intestinalis</name>
    <dbReference type="NCBI Taxonomy" id="7719"/>
    <lineage>
        <taxon>Eukaryota</taxon>
        <taxon>Metazoa</taxon>
        <taxon>Chordata</taxon>
        <taxon>Tunicata</taxon>
        <taxon>Ascidiacea</taxon>
        <taxon>Phlebobranchia</taxon>
        <taxon>Cionidae</taxon>
        <taxon>Ciona</taxon>
    </lineage>
</organism>
<dbReference type="Gene3D" id="3.10.20.90">
    <property type="entry name" value="Phosphatidylinositol 3-kinase Catalytic Subunit, Chain A, domain 1"/>
    <property type="match status" value="1"/>
</dbReference>
<dbReference type="OMA" id="TRCILVY"/>
<dbReference type="CDD" id="cd22745">
    <property type="entry name" value="OTU_OTU1"/>
    <property type="match status" value="1"/>
</dbReference>
<keyword evidence="8" id="KW-0862">Zinc</keyword>
<dbReference type="GO" id="GO:0008270">
    <property type="term" value="F:zinc ion binding"/>
    <property type="evidence" value="ECO:0007669"/>
    <property type="project" value="UniProtKB-KW"/>
</dbReference>
<evidence type="ECO:0000256" key="4">
    <source>
        <dbReference type="ARBA" id="ARBA00022771"/>
    </source>
</evidence>
<dbReference type="InterPro" id="IPR029071">
    <property type="entry name" value="Ubiquitin-like_domsf"/>
</dbReference>
<keyword evidence="12" id="KW-1185">Reference proteome</keyword>
<evidence type="ECO:0000259" key="10">
    <source>
        <dbReference type="PROSITE" id="PS50802"/>
    </source>
</evidence>